<comment type="caution">
    <text evidence="1">The sequence shown here is derived from an EMBL/GenBank/DDBJ whole genome shotgun (WGS) entry which is preliminary data.</text>
</comment>
<reference evidence="1 2" key="1">
    <citation type="journal article" date="2021" name="Pathogens">
        <title>Isolation and Characterization of Kingella bonacorsii sp. nov., A Novel Kingella Species Detected in a Stable Periodontitis Subject.</title>
        <authorList>
            <person name="Antezack A."/>
            <person name="Boxberger M."/>
            <person name="Rolland C."/>
            <person name="Monnet-Corti V."/>
            <person name="La Scola B."/>
        </authorList>
    </citation>
    <scope>NUCLEOTIDE SEQUENCE [LARGE SCALE GENOMIC DNA]</scope>
    <source>
        <strain evidence="1 2">Marseille-Q4569</strain>
    </source>
</reference>
<evidence type="ECO:0000313" key="1">
    <source>
        <dbReference type="EMBL" id="MBK0396405.1"/>
    </source>
</evidence>
<sequence length="140" mass="15441">MPAVLAPQPATITVQDQTPAGKILHELFLKFSTNRISAAELIRERVRQEVAAYNNRSEAAVLRHSLVIPTARGDIVLEPHGKKYQPVDAEAQIAVALKAFEQNGFFILADSRQLETLDETVYLHEGLIVNFIKLTPLVGG</sequence>
<accession>A0ABS1BSZ9</accession>
<proteinExistence type="predicted"/>
<name>A0ABS1BSZ9_9NEIS</name>
<protein>
    <submittedName>
        <fullName evidence="1">Uncharacterized protein</fullName>
    </submittedName>
</protein>
<gene>
    <name evidence="1" type="ORF">JDW22_07410</name>
</gene>
<evidence type="ECO:0000313" key="2">
    <source>
        <dbReference type="Proteomes" id="UP000614058"/>
    </source>
</evidence>
<organism evidence="1 2">
    <name type="scientific">Kingella bonacorsii</name>
    <dbReference type="NCBI Taxonomy" id="2796361"/>
    <lineage>
        <taxon>Bacteria</taxon>
        <taxon>Pseudomonadati</taxon>
        <taxon>Pseudomonadota</taxon>
        <taxon>Betaproteobacteria</taxon>
        <taxon>Neisseriales</taxon>
        <taxon>Neisseriaceae</taxon>
        <taxon>Kingella</taxon>
    </lineage>
</organism>
<dbReference type="EMBL" id="JAEHNZ010000002">
    <property type="protein sequence ID" value="MBK0396405.1"/>
    <property type="molecule type" value="Genomic_DNA"/>
</dbReference>
<dbReference type="RefSeq" id="WP_200522494.1">
    <property type="nucleotide sequence ID" value="NZ_JAEHNZ010000002.1"/>
</dbReference>
<dbReference type="Proteomes" id="UP000614058">
    <property type="component" value="Unassembled WGS sequence"/>
</dbReference>
<keyword evidence="2" id="KW-1185">Reference proteome</keyword>